<evidence type="ECO:0000256" key="8">
    <source>
        <dbReference type="SAM" id="Phobius"/>
    </source>
</evidence>
<gene>
    <name evidence="9" type="ORF">E0485_07210</name>
</gene>
<evidence type="ECO:0000256" key="2">
    <source>
        <dbReference type="ARBA" id="ARBA00022448"/>
    </source>
</evidence>
<keyword evidence="4 7" id="KW-0812">Transmembrane</keyword>
<dbReference type="RefSeq" id="WP_132417419.1">
    <property type="nucleotide sequence ID" value="NZ_SKFG01000004.1"/>
</dbReference>
<dbReference type="GO" id="GO:0005886">
    <property type="term" value="C:plasma membrane"/>
    <property type="evidence" value="ECO:0007669"/>
    <property type="project" value="UniProtKB-SubCell"/>
</dbReference>
<keyword evidence="3" id="KW-1003">Cell membrane</keyword>
<evidence type="ECO:0000256" key="5">
    <source>
        <dbReference type="ARBA" id="ARBA00022989"/>
    </source>
</evidence>
<comment type="subcellular location">
    <subcellularLocation>
        <location evidence="1 7">Cell membrane</location>
        <topology evidence="1 7">Multi-pass membrane protein</topology>
    </subcellularLocation>
</comment>
<keyword evidence="2" id="KW-0813">Transport</keyword>
<dbReference type="Proteomes" id="UP000295418">
    <property type="component" value="Unassembled WGS sequence"/>
</dbReference>
<accession>A0A4R4EH56</accession>
<sequence length="115" mass="12668">MNRNWLYVFIGGVLEVIWVSGLKHATVWWEWAITIATIVVSFDLIIRAAKKLPLGTVYAVFTGLGTGGTVIAETLIFGEPFSWLKAFFILLLLSGVMGLKLVTDKESHSKKGADI</sequence>
<dbReference type="AlphaFoldDB" id="A0A4R4EH56"/>
<keyword evidence="6 8" id="KW-0472">Membrane</keyword>
<dbReference type="EMBL" id="SKFG01000004">
    <property type="protein sequence ID" value="TCZ78967.1"/>
    <property type="molecule type" value="Genomic_DNA"/>
</dbReference>
<evidence type="ECO:0000256" key="1">
    <source>
        <dbReference type="ARBA" id="ARBA00004651"/>
    </source>
</evidence>
<evidence type="ECO:0000256" key="7">
    <source>
        <dbReference type="RuleBase" id="RU003942"/>
    </source>
</evidence>
<dbReference type="GO" id="GO:0022857">
    <property type="term" value="F:transmembrane transporter activity"/>
    <property type="evidence" value="ECO:0007669"/>
    <property type="project" value="InterPro"/>
</dbReference>
<proteinExistence type="inferred from homology"/>
<dbReference type="InterPro" id="IPR045324">
    <property type="entry name" value="Small_multidrug_res"/>
</dbReference>
<dbReference type="InterPro" id="IPR037185">
    <property type="entry name" value="EmrE-like"/>
</dbReference>
<dbReference type="Pfam" id="PF00893">
    <property type="entry name" value="Multi_Drug_Res"/>
    <property type="match status" value="1"/>
</dbReference>
<dbReference type="SUPFAM" id="SSF103481">
    <property type="entry name" value="Multidrug resistance efflux transporter EmrE"/>
    <property type="match status" value="1"/>
</dbReference>
<comment type="caution">
    <text evidence="9">The sequence shown here is derived from an EMBL/GenBank/DDBJ whole genome shotgun (WGS) entry which is preliminary data.</text>
</comment>
<keyword evidence="5 8" id="KW-1133">Transmembrane helix</keyword>
<evidence type="ECO:0000256" key="4">
    <source>
        <dbReference type="ARBA" id="ARBA00022692"/>
    </source>
</evidence>
<evidence type="ECO:0000313" key="9">
    <source>
        <dbReference type="EMBL" id="TCZ78967.1"/>
    </source>
</evidence>
<keyword evidence="10" id="KW-1185">Reference proteome</keyword>
<organism evidence="9 10">
    <name type="scientific">Paenibacillus albiflavus</name>
    <dbReference type="NCBI Taxonomy" id="2545760"/>
    <lineage>
        <taxon>Bacteria</taxon>
        <taxon>Bacillati</taxon>
        <taxon>Bacillota</taxon>
        <taxon>Bacilli</taxon>
        <taxon>Bacillales</taxon>
        <taxon>Paenibacillaceae</taxon>
        <taxon>Paenibacillus</taxon>
    </lineage>
</organism>
<feature type="transmembrane region" description="Helical" evidence="8">
    <location>
        <begin position="83"/>
        <end position="102"/>
    </location>
</feature>
<dbReference type="PANTHER" id="PTHR30561">
    <property type="entry name" value="SMR FAMILY PROTON-DEPENDENT DRUG EFFLUX TRANSPORTER SUGE"/>
    <property type="match status" value="1"/>
</dbReference>
<evidence type="ECO:0000256" key="6">
    <source>
        <dbReference type="ARBA" id="ARBA00023136"/>
    </source>
</evidence>
<dbReference type="InterPro" id="IPR000390">
    <property type="entry name" value="Small_drug/metabolite_transptr"/>
</dbReference>
<dbReference type="PANTHER" id="PTHR30561:SF7">
    <property type="entry name" value="GUANIDINIUM EFFLUX SYSTEM SUBUNIT GDNC-RELATED"/>
    <property type="match status" value="1"/>
</dbReference>
<evidence type="ECO:0000313" key="10">
    <source>
        <dbReference type="Proteomes" id="UP000295418"/>
    </source>
</evidence>
<dbReference type="OrthoDB" id="2168659at2"/>
<reference evidence="9 10" key="1">
    <citation type="submission" date="2019-03" db="EMBL/GenBank/DDBJ databases">
        <authorList>
            <person name="Kim M.K.M."/>
        </authorList>
    </citation>
    <scope>NUCLEOTIDE SEQUENCE [LARGE SCALE GENOMIC DNA]</scope>
    <source>
        <strain evidence="9 10">18JY21-1</strain>
    </source>
</reference>
<protein>
    <submittedName>
        <fullName evidence="9">Multidrug efflux SMR transporter</fullName>
    </submittedName>
</protein>
<feature type="transmembrane region" description="Helical" evidence="8">
    <location>
        <begin position="58"/>
        <end position="77"/>
    </location>
</feature>
<evidence type="ECO:0000256" key="3">
    <source>
        <dbReference type="ARBA" id="ARBA00022475"/>
    </source>
</evidence>
<dbReference type="FunFam" id="1.10.3730.20:FF:000001">
    <property type="entry name" value="Quaternary ammonium compound resistance transporter SugE"/>
    <property type="match status" value="1"/>
</dbReference>
<feature type="transmembrane region" description="Helical" evidence="8">
    <location>
        <begin position="28"/>
        <end position="46"/>
    </location>
</feature>
<feature type="transmembrane region" description="Helical" evidence="8">
    <location>
        <begin position="5"/>
        <end position="22"/>
    </location>
</feature>
<name>A0A4R4EH56_9BACL</name>
<comment type="similarity">
    <text evidence="7">Belongs to the drug/metabolite transporter (DMT) superfamily. Small multidrug resistance (SMR) (TC 2.A.7.1) family.</text>
</comment>
<dbReference type="Gene3D" id="1.10.3730.20">
    <property type="match status" value="1"/>
</dbReference>